<evidence type="ECO:0000259" key="8">
    <source>
        <dbReference type="PROSITE" id="PS50929"/>
    </source>
</evidence>
<dbReference type="SUPFAM" id="SSF90123">
    <property type="entry name" value="ABC transporter transmembrane region"/>
    <property type="match status" value="1"/>
</dbReference>
<evidence type="ECO:0000256" key="4">
    <source>
        <dbReference type="ARBA" id="ARBA00023136"/>
    </source>
</evidence>
<dbReference type="KEGG" id="sgj:IAG43_20750"/>
<reference evidence="9 10" key="1">
    <citation type="submission" date="2020-08" db="EMBL/GenBank/DDBJ databases">
        <title>A novel species.</title>
        <authorList>
            <person name="Gao J."/>
        </authorList>
    </citation>
    <scope>NUCLEOTIDE SEQUENCE [LARGE SCALE GENOMIC DNA]</scope>
    <source>
        <strain evidence="9 10">CRPJ-33</strain>
    </source>
</reference>
<evidence type="ECO:0000259" key="7">
    <source>
        <dbReference type="PROSITE" id="PS50893"/>
    </source>
</evidence>
<keyword evidence="4 6" id="KW-0472">Membrane</keyword>
<evidence type="ECO:0000256" key="6">
    <source>
        <dbReference type="SAM" id="Phobius"/>
    </source>
</evidence>
<evidence type="ECO:0000256" key="1">
    <source>
        <dbReference type="ARBA" id="ARBA00004651"/>
    </source>
</evidence>
<dbReference type="GO" id="GO:0005886">
    <property type="term" value="C:plasma membrane"/>
    <property type="evidence" value="ECO:0007669"/>
    <property type="project" value="UniProtKB-SubCell"/>
</dbReference>
<feature type="transmembrane region" description="Helical" evidence="6">
    <location>
        <begin position="145"/>
        <end position="167"/>
    </location>
</feature>
<dbReference type="PANTHER" id="PTHR43394">
    <property type="entry name" value="ATP-DEPENDENT PERMEASE MDL1, MITOCHONDRIAL"/>
    <property type="match status" value="1"/>
</dbReference>
<dbReference type="InterPro" id="IPR011527">
    <property type="entry name" value="ABC1_TM_dom"/>
</dbReference>
<accession>A0A7H0I401</accession>
<feature type="domain" description="ABC transmembrane type-1" evidence="8">
    <location>
        <begin position="41"/>
        <end position="313"/>
    </location>
</feature>
<keyword evidence="9" id="KW-0547">Nucleotide-binding</keyword>
<keyword evidence="3 6" id="KW-1133">Transmembrane helix</keyword>
<proteinExistence type="predicted"/>
<dbReference type="GO" id="GO:0005524">
    <property type="term" value="F:ATP binding"/>
    <property type="evidence" value="ECO:0007669"/>
    <property type="project" value="UniProtKB-KW"/>
</dbReference>
<dbReference type="PANTHER" id="PTHR43394:SF1">
    <property type="entry name" value="ATP-BINDING CASSETTE SUB-FAMILY B MEMBER 10, MITOCHONDRIAL"/>
    <property type="match status" value="1"/>
</dbReference>
<dbReference type="InterPro" id="IPR003439">
    <property type="entry name" value="ABC_transporter-like_ATP-bd"/>
</dbReference>
<dbReference type="Pfam" id="PF00005">
    <property type="entry name" value="ABC_tran"/>
    <property type="match status" value="1"/>
</dbReference>
<dbReference type="PROSITE" id="PS50893">
    <property type="entry name" value="ABC_TRANSPORTER_2"/>
    <property type="match status" value="1"/>
</dbReference>
<dbReference type="CDD" id="cd07346">
    <property type="entry name" value="ABC_6TM_exporters"/>
    <property type="match status" value="1"/>
</dbReference>
<sequence length="597" mass="61686">MLLQAPPEPAGAPAFEAGAGTTPGRFLLRAILSVKRVTVPAMLLAVVWQVGESAVPVVMGIAIDRALATGNASQLALWLGVLVSLYLALTLAAKAANRLTSHAVQLLQHRLRSTLSTAVLHPAGGSARAPDGSVVSVMTNDVARLANGVILLIMPVSRVAAIGFIAVSLLATHWLLGLAVLLGAPAAVWLMGVLGERLSRDTRAYQELLASTVGRATDLVAGYRVVKGIHAEEEATERYRQASRETLAGAERNAGLLGRFLVGSGVVSGVFVAAVMGLAGWFAVDGRLSIGELIAAVGLTQALLPQIQSIASVSIPNLAGARAASARVVDVLRGHGGRSPGQDDAPRPETGTPPVLEVSAPTATIRVDPGELVGVRADDRTAARIARELLDPCAFDDVRTRLDGRPARELSARAYRSLVTVAPHRATLFSGTIRDNLTAGAGAGSGTGTGSGADGSRLVAAAVRAAACEDFAADLDVPVGEDGNRLSGGQRQRTALARALASDAPVLVLHDPTTAVDPATEHAIAERLPGVRAGRSTLLIATSPVLLGRCDRVVDLFDHVPLPLPPPLPLHEGDAPLHEGDVPLREGDAPLHGRTAR</sequence>
<dbReference type="InterPro" id="IPR039421">
    <property type="entry name" value="Type_1_exporter"/>
</dbReference>
<dbReference type="AlphaFoldDB" id="A0A7H0I401"/>
<feature type="region of interest" description="Disordered" evidence="5">
    <location>
        <begin position="571"/>
        <end position="597"/>
    </location>
</feature>
<feature type="domain" description="ABC transporter" evidence="7">
    <location>
        <begin position="326"/>
        <end position="583"/>
    </location>
</feature>
<dbReference type="PROSITE" id="PS50929">
    <property type="entry name" value="ABC_TM1F"/>
    <property type="match status" value="1"/>
</dbReference>
<evidence type="ECO:0000256" key="2">
    <source>
        <dbReference type="ARBA" id="ARBA00022692"/>
    </source>
</evidence>
<evidence type="ECO:0000256" key="3">
    <source>
        <dbReference type="ARBA" id="ARBA00022989"/>
    </source>
</evidence>
<dbReference type="Gene3D" id="3.40.50.300">
    <property type="entry name" value="P-loop containing nucleotide triphosphate hydrolases"/>
    <property type="match status" value="1"/>
</dbReference>
<dbReference type="EMBL" id="CP060825">
    <property type="protein sequence ID" value="QNP67517.1"/>
    <property type="molecule type" value="Genomic_DNA"/>
</dbReference>
<dbReference type="Proteomes" id="UP000516230">
    <property type="component" value="Chromosome"/>
</dbReference>
<dbReference type="Gene3D" id="1.20.1560.10">
    <property type="entry name" value="ABC transporter type 1, transmembrane domain"/>
    <property type="match status" value="1"/>
</dbReference>
<keyword evidence="10" id="KW-1185">Reference proteome</keyword>
<dbReference type="InterPro" id="IPR027417">
    <property type="entry name" value="P-loop_NTPase"/>
</dbReference>
<protein>
    <submittedName>
        <fullName evidence="9">ABC transporter ATP-binding protein</fullName>
    </submittedName>
</protein>
<feature type="compositionally biased region" description="Basic and acidic residues" evidence="5">
    <location>
        <begin position="571"/>
        <end position="591"/>
    </location>
</feature>
<evidence type="ECO:0000256" key="5">
    <source>
        <dbReference type="SAM" id="MobiDB-lite"/>
    </source>
</evidence>
<comment type="subcellular location">
    <subcellularLocation>
        <location evidence="1">Cell membrane</location>
        <topology evidence="1">Multi-pass membrane protein</topology>
    </subcellularLocation>
</comment>
<evidence type="ECO:0000313" key="10">
    <source>
        <dbReference type="Proteomes" id="UP000516230"/>
    </source>
</evidence>
<dbReference type="InterPro" id="IPR036640">
    <property type="entry name" value="ABC1_TM_sf"/>
</dbReference>
<name>A0A7H0I401_9ACTN</name>
<dbReference type="GO" id="GO:0015421">
    <property type="term" value="F:ABC-type oligopeptide transporter activity"/>
    <property type="evidence" value="ECO:0007669"/>
    <property type="project" value="TreeGrafter"/>
</dbReference>
<feature type="region of interest" description="Disordered" evidence="5">
    <location>
        <begin position="333"/>
        <end position="356"/>
    </location>
</feature>
<feature type="transmembrane region" description="Helical" evidence="6">
    <location>
        <begin position="260"/>
        <end position="284"/>
    </location>
</feature>
<feature type="transmembrane region" description="Helical" evidence="6">
    <location>
        <begin position="173"/>
        <end position="194"/>
    </location>
</feature>
<keyword evidence="2 6" id="KW-0812">Transmembrane</keyword>
<gene>
    <name evidence="9" type="ORF">IAG43_20750</name>
</gene>
<evidence type="ECO:0000313" key="9">
    <source>
        <dbReference type="EMBL" id="QNP67517.1"/>
    </source>
</evidence>
<keyword evidence="9" id="KW-0067">ATP-binding</keyword>
<dbReference type="Pfam" id="PF00664">
    <property type="entry name" value="ABC_membrane"/>
    <property type="match status" value="1"/>
</dbReference>
<dbReference type="SUPFAM" id="SSF52540">
    <property type="entry name" value="P-loop containing nucleoside triphosphate hydrolases"/>
    <property type="match status" value="1"/>
</dbReference>
<dbReference type="GO" id="GO:0016887">
    <property type="term" value="F:ATP hydrolysis activity"/>
    <property type="evidence" value="ECO:0007669"/>
    <property type="project" value="InterPro"/>
</dbReference>
<organism evidence="9 10">
    <name type="scientific">Streptomyces genisteinicus</name>
    <dbReference type="NCBI Taxonomy" id="2768068"/>
    <lineage>
        <taxon>Bacteria</taxon>
        <taxon>Bacillati</taxon>
        <taxon>Actinomycetota</taxon>
        <taxon>Actinomycetes</taxon>
        <taxon>Kitasatosporales</taxon>
        <taxon>Streptomycetaceae</taxon>
        <taxon>Streptomyces</taxon>
    </lineage>
</organism>
<feature type="transmembrane region" description="Helical" evidence="6">
    <location>
        <begin position="75"/>
        <end position="93"/>
    </location>
</feature>